<comment type="caution">
    <text evidence="1">The sequence shown here is derived from an EMBL/GenBank/DDBJ whole genome shotgun (WGS) entry which is preliminary data.</text>
</comment>
<proteinExistence type="predicted"/>
<dbReference type="EMBL" id="CM042020">
    <property type="protein sequence ID" value="KAI3821248.1"/>
    <property type="molecule type" value="Genomic_DNA"/>
</dbReference>
<reference evidence="1 2" key="2">
    <citation type="journal article" date="2022" name="Mol. Ecol. Resour.">
        <title>The genomes of chicory, endive, great burdock and yacon provide insights into Asteraceae paleo-polyploidization history and plant inulin production.</title>
        <authorList>
            <person name="Fan W."/>
            <person name="Wang S."/>
            <person name="Wang H."/>
            <person name="Wang A."/>
            <person name="Jiang F."/>
            <person name="Liu H."/>
            <person name="Zhao H."/>
            <person name="Xu D."/>
            <person name="Zhang Y."/>
        </authorList>
    </citation>
    <scope>NUCLEOTIDE SEQUENCE [LARGE SCALE GENOMIC DNA]</scope>
    <source>
        <strain evidence="2">cv. Yunnan</strain>
        <tissue evidence="1">Leaves</tissue>
    </source>
</reference>
<reference evidence="2" key="1">
    <citation type="journal article" date="2022" name="Mol. Ecol. Resour.">
        <title>The genomes of chicory, endive, great burdock and yacon provide insights into Asteraceae palaeo-polyploidization history and plant inulin production.</title>
        <authorList>
            <person name="Fan W."/>
            <person name="Wang S."/>
            <person name="Wang H."/>
            <person name="Wang A."/>
            <person name="Jiang F."/>
            <person name="Liu H."/>
            <person name="Zhao H."/>
            <person name="Xu D."/>
            <person name="Zhang Y."/>
        </authorList>
    </citation>
    <scope>NUCLEOTIDE SEQUENCE [LARGE SCALE GENOMIC DNA]</scope>
    <source>
        <strain evidence="2">cv. Yunnan</strain>
    </source>
</reference>
<dbReference type="Proteomes" id="UP001056120">
    <property type="component" value="Linkage Group LG03"/>
</dbReference>
<sequence>MHPPSDLIIPSQDAPSTSQPGDLSSLQENGSVDAVIDQATVDSPTNASTDQMPIIDPHIPDTEEFSNPRFIDPKNYSAPLKDGIPPKELLDDLCRYIMFICTILPWSEPPCRNYFLEVLKDGSIIDQFDVHEKGAYMFGRVDLCVLVMSFDLASYNLPLIKEHDLSMEAFEK</sequence>
<evidence type="ECO:0000313" key="2">
    <source>
        <dbReference type="Proteomes" id="UP001056120"/>
    </source>
</evidence>
<gene>
    <name evidence="1" type="ORF">L1987_08811</name>
</gene>
<protein>
    <submittedName>
        <fullName evidence="1">Uncharacterized protein</fullName>
    </submittedName>
</protein>
<organism evidence="1 2">
    <name type="scientific">Smallanthus sonchifolius</name>
    <dbReference type="NCBI Taxonomy" id="185202"/>
    <lineage>
        <taxon>Eukaryota</taxon>
        <taxon>Viridiplantae</taxon>
        <taxon>Streptophyta</taxon>
        <taxon>Embryophyta</taxon>
        <taxon>Tracheophyta</taxon>
        <taxon>Spermatophyta</taxon>
        <taxon>Magnoliopsida</taxon>
        <taxon>eudicotyledons</taxon>
        <taxon>Gunneridae</taxon>
        <taxon>Pentapetalae</taxon>
        <taxon>asterids</taxon>
        <taxon>campanulids</taxon>
        <taxon>Asterales</taxon>
        <taxon>Asteraceae</taxon>
        <taxon>Asteroideae</taxon>
        <taxon>Heliantheae alliance</taxon>
        <taxon>Millerieae</taxon>
        <taxon>Smallanthus</taxon>
    </lineage>
</organism>
<name>A0ACB9JMS6_9ASTR</name>
<evidence type="ECO:0000313" key="1">
    <source>
        <dbReference type="EMBL" id="KAI3821248.1"/>
    </source>
</evidence>
<keyword evidence="2" id="KW-1185">Reference proteome</keyword>
<accession>A0ACB9JMS6</accession>